<dbReference type="InterPro" id="IPR036737">
    <property type="entry name" value="OmpA-like_sf"/>
</dbReference>
<keyword evidence="5 9" id="KW-1133">Transmembrane helix</keyword>
<name>A0A4R2LAV1_9GAMM</name>
<evidence type="ECO:0000256" key="4">
    <source>
        <dbReference type="ARBA" id="ARBA00022692"/>
    </source>
</evidence>
<proteinExistence type="inferred from homology"/>
<evidence type="ECO:0000256" key="5">
    <source>
        <dbReference type="ARBA" id="ARBA00022989"/>
    </source>
</evidence>
<keyword evidence="6 7" id="KW-0472">Membrane</keyword>
<evidence type="ECO:0000256" key="2">
    <source>
        <dbReference type="ARBA" id="ARBA00008914"/>
    </source>
</evidence>
<feature type="region of interest" description="Disordered" evidence="8">
    <location>
        <begin position="282"/>
        <end position="376"/>
    </location>
</feature>
<dbReference type="InterPro" id="IPR025713">
    <property type="entry name" value="MotB-like_N_dom"/>
</dbReference>
<evidence type="ECO:0000256" key="8">
    <source>
        <dbReference type="SAM" id="MobiDB-lite"/>
    </source>
</evidence>
<comment type="caution">
    <text evidence="11">The sequence shown here is derived from an EMBL/GenBank/DDBJ whole genome shotgun (WGS) entry which is preliminary data.</text>
</comment>
<feature type="domain" description="OmpA-like" evidence="10">
    <location>
        <begin position="150"/>
        <end position="270"/>
    </location>
</feature>
<comment type="subcellular location">
    <subcellularLocation>
        <location evidence="1">Cell membrane</location>
        <topology evidence="1">Single-pass membrane protein</topology>
    </subcellularLocation>
</comment>
<evidence type="ECO:0000313" key="11">
    <source>
        <dbReference type="EMBL" id="TCO83430.1"/>
    </source>
</evidence>
<feature type="compositionally biased region" description="Pro residues" evidence="8">
    <location>
        <begin position="304"/>
        <end position="316"/>
    </location>
</feature>
<dbReference type="InterPro" id="IPR006665">
    <property type="entry name" value="OmpA-like"/>
</dbReference>
<dbReference type="NCBIfam" id="NF006548">
    <property type="entry name" value="PRK09041.1"/>
    <property type="match status" value="1"/>
</dbReference>
<evidence type="ECO:0000259" key="10">
    <source>
        <dbReference type="PROSITE" id="PS51123"/>
    </source>
</evidence>
<dbReference type="OrthoDB" id="9809186at2"/>
<dbReference type="PANTHER" id="PTHR30329">
    <property type="entry name" value="STATOR ELEMENT OF FLAGELLAR MOTOR COMPLEX"/>
    <property type="match status" value="1"/>
</dbReference>
<organism evidence="11 12">
    <name type="scientific">Plasticicumulans lactativorans</name>
    <dbReference type="NCBI Taxonomy" id="1133106"/>
    <lineage>
        <taxon>Bacteria</taxon>
        <taxon>Pseudomonadati</taxon>
        <taxon>Pseudomonadota</taxon>
        <taxon>Gammaproteobacteria</taxon>
        <taxon>Candidatus Competibacteraceae</taxon>
        <taxon>Plasticicumulans</taxon>
    </lineage>
</organism>
<feature type="compositionally biased region" description="Low complexity" evidence="8">
    <location>
        <begin position="317"/>
        <end position="351"/>
    </location>
</feature>
<keyword evidence="3" id="KW-1003">Cell membrane</keyword>
<evidence type="ECO:0000256" key="1">
    <source>
        <dbReference type="ARBA" id="ARBA00004162"/>
    </source>
</evidence>
<evidence type="ECO:0000256" key="7">
    <source>
        <dbReference type="PROSITE-ProRule" id="PRU00473"/>
    </source>
</evidence>
<dbReference type="Gene3D" id="3.30.1330.60">
    <property type="entry name" value="OmpA-like domain"/>
    <property type="match status" value="1"/>
</dbReference>
<evidence type="ECO:0000256" key="6">
    <source>
        <dbReference type="ARBA" id="ARBA00023136"/>
    </source>
</evidence>
<accession>A0A4R2LAV1</accession>
<dbReference type="PROSITE" id="PS51123">
    <property type="entry name" value="OMPA_2"/>
    <property type="match status" value="1"/>
</dbReference>
<keyword evidence="12" id="KW-1185">Reference proteome</keyword>
<dbReference type="Pfam" id="PF00691">
    <property type="entry name" value="OmpA"/>
    <property type="match status" value="1"/>
</dbReference>
<evidence type="ECO:0000256" key="3">
    <source>
        <dbReference type="ARBA" id="ARBA00022475"/>
    </source>
</evidence>
<dbReference type="CDD" id="cd07185">
    <property type="entry name" value="OmpA_C-like"/>
    <property type="match status" value="1"/>
</dbReference>
<protein>
    <submittedName>
        <fullName evidence="11">Chemotaxis protein MotB</fullName>
    </submittedName>
</protein>
<dbReference type="GO" id="GO:0005886">
    <property type="term" value="C:plasma membrane"/>
    <property type="evidence" value="ECO:0007669"/>
    <property type="project" value="UniProtKB-SubCell"/>
</dbReference>
<dbReference type="RefSeq" id="WP_132538351.1">
    <property type="nucleotide sequence ID" value="NZ_SLWY01000002.1"/>
</dbReference>
<dbReference type="InterPro" id="IPR050330">
    <property type="entry name" value="Bact_OuterMem_StrucFunc"/>
</dbReference>
<evidence type="ECO:0000313" key="12">
    <source>
        <dbReference type="Proteomes" id="UP000295765"/>
    </source>
</evidence>
<comment type="similarity">
    <text evidence="2">Belongs to the MotB family.</text>
</comment>
<gene>
    <name evidence="11" type="ORF">EV699_102128</name>
</gene>
<sequence length="376" mass="39506">MSEQKPVIIKKIKKGHHGHHGGAWKLAYADFVTAMMAFFLLMWLLGSTTSGDLQGIAEYFQNPYKVAMSGGSGAGDAVSVIKGGGEDLSRAVGQVKRTNDGKRQIIAKAREDDSGRLRELRDKIDRLIGASPTLRNYRSQLKLDITREGLRIQIVDAANRPMFELASAQMQPYAKEILKEIAPLINELPNVISVSGHTDARPFQGGQRGYSNWELSADRANAARKELVAAGLQEGKMLRVMGLADSVPLVADDPLAPTNRRIAIIVMNSETEAYVRANTGDAVDVDGSAPLAPGQLNPERSAAPKPPAGAPAPSVPTAPAAPAAPANGTLPPQGSAGKPAPAPALAPGTPITVPPVLPPGLVPSQPAPMPARPASP</sequence>
<dbReference type="Pfam" id="PF13677">
    <property type="entry name" value="MotB_plug"/>
    <property type="match status" value="1"/>
</dbReference>
<feature type="transmembrane region" description="Helical" evidence="9">
    <location>
        <begin position="21"/>
        <end position="45"/>
    </location>
</feature>
<keyword evidence="4 9" id="KW-0812">Transmembrane</keyword>
<dbReference type="EMBL" id="SLWY01000002">
    <property type="protein sequence ID" value="TCO83430.1"/>
    <property type="molecule type" value="Genomic_DNA"/>
</dbReference>
<feature type="compositionally biased region" description="Pro residues" evidence="8">
    <location>
        <begin position="352"/>
        <end position="376"/>
    </location>
</feature>
<dbReference type="AlphaFoldDB" id="A0A4R2LAV1"/>
<dbReference type="PANTHER" id="PTHR30329:SF21">
    <property type="entry name" value="LIPOPROTEIN YIAD-RELATED"/>
    <property type="match status" value="1"/>
</dbReference>
<dbReference type="Proteomes" id="UP000295765">
    <property type="component" value="Unassembled WGS sequence"/>
</dbReference>
<reference evidence="11 12" key="1">
    <citation type="submission" date="2019-03" db="EMBL/GenBank/DDBJ databases">
        <title>Genomic Encyclopedia of Type Strains, Phase IV (KMG-IV): sequencing the most valuable type-strain genomes for metagenomic binning, comparative biology and taxonomic classification.</title>
        <authorList>
            <person name="Goeker M."/>
        </authorList>
    </citation>
    <scope>NUCLEOTIDE SEQUENCE [LARGE SCALE GENOMIC DNA]</scope>
    <source>
        <strain evidence="11 12">DSM 25287</strain>
    </source>
</reference>
<evidence type="ECO:0000256" key="9">
    <source>
        <dbReference type="SAM" id="Phobius"/>
    </source>
</evidence>
<dbReference type="SUPFAM" id="SSF103088">
    <property type="entry name" value="OmpA-like"/>
    <property type="match status" value="1"/>
</dbReference>